<evidence type="ECO:0000313" key="2">
    <source>
        <dbReference type="EMBL" id="HIU38156.1"/>
    </source>
</evidence>
<reference evidence="2" key="2">
    <citation type="journal article" date="2021" name="PeerJ">
        <title>Extensive microbial diversity within the chicken gut microbiome revealed by metagenomics and culture.</title>
        <authorList>
            <person name="Gilroy R."/>
            <person name="Ravi A."/>
            <person name="Getino M."/>
            <person name="Pursley I."/>
            <person name="Horton D.L."/>
            <person name="Alikhan N.F."/>
            <person name="Baker D."/>
            <person name="Gharbi K."/>
            <person name="Hall N."/>
            <person name="Watson M."/>
            <person name="Adriaenssens E.M."/>
            <person name="Foster-Nyarko E."/>
            <person name="Jarju S."/>
            <person name="Secka A."/>
            <person name="Antonio M."/>
            <person name="Oren A."/>
            <person name="Chaudhuri R.R."/>
            <person name="La Ragione R."/>
            <person name="Hildebrand F."/>
            <person name="Pallen M.J."/>
        </authorList>
    </citation>
    <scope>NUCLEOTIDE SEQUENCE</scope>
    <source>
        <strain evidence="2">17073</strain>
    </source>
</reference>
<keyword evidence="2" id="KW-0808">Transferase</keyword>
<name>A0A9D1LGR0_9BACT</name>
<dbReference type="InterPro" id="IPR055573">
    <property type="entry name" value="DUF7149"/>
</dbReference>
<reference evidence="2" key="1">
    <citation type="submission" date="2020-10" db="EMBL/GenBank/DDBJ databases">
        <authorList>
            <person name="Gilroy R."/>
        </authorList>
    </citation>
    <scope>NUCLEOTIDE SEQUENCE</scope>
    <source>
        <strain evidence="2">17073</strain>
    </source>
</reference>
<organism evidence="2 3">
    <name type="scientific">Candidatus Limisoma intestinavium</name>
    <dbReference type="NCBI Taxonomy" id="2840856"/>
    <lineage>
        <taxon>Bacteria</taxon>
        <taxon>Pseudomonadati</taxon>
        <taxon>Bacteroidota</taxon>
        <taxon>Bacteroidia</taxon>
        <taxon>Bacteroidales</taxon>
        <taxon>Candidatus Limisoma</taxon>
    </lineage>
</organism>
<proteinExistence type="predicted"/>
<comment type="caution">
    <text evidence="2">The sequence shown here is derived from an EMBL/GenBank/DDBJ whole genome shotgun (WGS) entry which is preliminary data.</text>
</comment>
<accession>A0A9D1LGR0</accession>
<feature type="domain" description="DUF7149" evidence="1">
    <location>
        <begin position="5"/>
        <end position="131"/>
    </location>
</feature>
<evidence type="ECO:0000259" key="1">
    <source>
        <dbReference type="Pfam" id="PF23653"/>
    </source>
</evidence>
<dbReference type="GO" id="GO:0008168">
    <property type="term" value="F:methyltransferase activity"/>
    <property type="evidence" value="ECO:0007669"/>
    <property type="project" value="UniProtKB-KW"/>
</dbReference>
<dbReference type="EMBL" id="DVMS01000018">
    <property type="protein sequence ID" value="HIU38156.1"/>
    <property type="molecule type" value="Genomic_DNA"/>
</dbReference>
<feature type="non-terminal residue" evidence="2">
    <location>
        <position position="131"/>
    </location>
</feature>
<dbReference type="AlphaFoldDB" id="A0A9D1LGR0"/>
<evidence type="ECO:0000313" key="3">
    <source>
        <dbReference type="Proteomes" id="UP000824076"/>
    </source>
</evidence>
<keyword evidence="2" id="KW-0489">Methyltransferase</keyword>
<dbReference type="Proteomes" id="UP000824076">
    <property type="component" value="Unassembled WGS sequence"/>
</dbReference>
<gene>
    <name evidence="2" type="ORF">IAD18_00635</name>
</gene>
<sequence>MGQLRPDQILNKAYRQVAIKTEDFNHFKEAIRVLLSAISDGQREETQKEHLRNFLCNTFYKPYYMAPEEDIDLAVRLDKTSKSNIGLLIEVKSTTNKNEMISVDNLNKKALQELLLYYLRERVSKKNTDIK</sequence>
<protein>
    <submittedName>
        <fullName evidence="2">Class I SAM-dependent DNA methyltransferase</fullName>
    </submittedName>
</protein>
<dbReference type="Pfam" id="PF23653">
    <property type="entry name" value="DUF7149"/>
    <property type="match status" value="1"/>
</dbReference>
<dbReference type="GO" id="GO:0032259">
    <property type="term" value="P:methylation"/>
    <property type="evidence" value="ECO:0007669"/>
    <property type="project" value="UniProtKB-KW"/>
</dbReference>